<accession>A0A2A5T386</accession>
<organism evidence="1 2">
    <name type="scientific">Candidatus Enterovibrio escicola</name>
    <dbReference type="NCBI Taxonomy" id="1927127"/>
    <lineage>
        <taxon>Bacteria</taxon>
        <taxon>Pseudomonadati</taxon>
        <taxon>Pseudomonadota</taxon>
        <taxon>Gammaproteobacteria</taxon>
        <taxon>Vibrionales</taxon>
        <taxon>Vibrionaceae</taxon>
        <taxon>Enterovibrio</taxon>
    </lineage>
</organism>
<dbReference type="EMBL" id="NBYY01000016">
    <property type="protein sequence ID" value="PCS22612.1"/>
    <property type="molecule type" value="Genomic_DNA"/>
</dbReference>
<evidence type="ECO:0000313" key="1">
    <source>
        <dbReference type="EMBL" id="PCS22612.1"/>
    </source>
</evidence>
<proteinExistence type="predicted"/>
<gene>
    <name evidence="1" type="ORF">BTN49_1838</name>
</gene>
<dbReference type="AlphaFoldDB" id="A0A2A5T386"/>
<comment type="caution">
    <text evidence="1">The sequence shown here is derived from an EMBL/GenBank/DDBJ whole genome shotgun (WGS) entry which is preliminary data.</text>
</comment>
<name>A0A2A5T386_9GAMM</name>
<sequence>MRYRPDLINNFPTYTTWIGNGIITLMDRKIKIPIHQLKG</sequence>
<evidence type="ECO:0000313" key="2">
    <source>
        <dbReference type="Proteomes" id="UP000219020"/>
    </source>
</evidence>
<dbReference type="Proteomes" id="UP000219020">
    <property type="component" value="Unassembled WGS sequence"/>
</dbReference>
<protein>
    <submittedName>
        <fullName evidence="1">Uncharacterized protein</fullName>
    </submittedName>
</protein>
<reference evidence="2" key="1">
    <citation type="submission" date="2017-04" db="EMBL/GenBank/DDBJ databases">
        <title>Genome evolution of the luminous symbionts of deep sea anglerfish.</title>
        <authorList>
            <person name="Hendry T.A."/>
        </authorList>
    </citation>
    <scope>NUCLEOTIDE SEQUENCE [LARGE SCALE GENOMIC DNA]</scope>
</reference>
<keyword evidence="2" id="KW-1185">Reference proteome</keyword>